<evidence type="ECO:0000256" key="5">
    <source>
        <dbReference type="ARBA" id="ARBA00022989"/>
    </source>
</evidence>
<dbReference type="PROSITE" id="PS00018">
    <property type="entry name" value="EF_HAND_1"/>
    <property type="match status" value="1"/>
</dbReference>
<evidence type="ECO:0000259" key="13">
    <source>
        <dbReference type="PROSITE" id="PS50258"/>
    </source>
</evidence>
<evidence type="ECO:0000313" key="15">
    <source>
        <dbReference type="Proteomes" id="UP001208570"/>
    </source>
</evidence>
<dbReference type="GO" id="GO:0005509">
    <property type="term" value="F:calcium ion binding"/>
    <property type="evidence" value="ECO:0007669"/>
    <property type="project" value="InterPro"/>
</dbReference>
<evidence type="ECO:0000259" key="12">
    <source>
        <dbReference type="PROSITE" id="PS50222"/>
    </source>
</evidence>
<dbReference type="InterPro" id="IPR031357">
    <property type="entry name" value="Stealth_CR3"/>
</dbReference>
<dbReference type="PANTHER" id="PTHR24045">
    <property type="match status" value="1"/>
</dbReference>
<keyword evidence="6 11" id="KW-0472">Membrane</keyword>
<comment type="caution">
    <text evidence="14">The sequence shown here is derived from an EMBL/GenBank/DDBJ whole genome shotgun (WGS) entry which is preliminary data.</text>
</comment>
<dbReference type="PANTHER" id="PTHR24045:SF0">
    <property type="entry name" value="N-ACETYLGLUCOSAMINE-1-PHOSPHOTRANSFERASE SUBUNITS ALPHA_BETA"/>
    <property type="match status" value="1"/>
</dbReference>
<keyword evidence="2" id="KW-0808">Transferase</keyword>
<dbReference type="CDD" id="cd21600">
    <property type="entry name" value="RRM2_GNPTAB"/>
    <property type="match status" value="1"/>
</dbReference>
<dbReference type="Pfam" id="PF11380">
    <property type="entry name" value="Stealth_CR2"/>
    <property type="match status" value="1"/>
</dbReference>
<dbReference type="Pfam" id="PF00066">
    <property type="entry name" value="Notch"/>
    <property type="match status" value="2"/>
</dbReference>
<dbReference type="SMART" id="SM00004">
    <property type="entry name" value="NL"/>
    <property type="match status" value="2"/>
</dbReference>
<dbReference type="Pfam" id="PF17103">
    <property type="entry name" value="Stealth_CR4"/>
    <property type="match status" value="1"/>
</dbReference>
<feature type="transmembrane region" description="Helical" evidence="11">
    <location>
        <begin position="1218"/>
        <end position="1236"/>
    </location>
</feature>
<keyword evidence="5 11" id="KW-1133">Transmembrane helix</keyword>
<feature type="region of interest" description="Disordered" evidence="10">
    <location>
        <begin position="864"/>
        <end position="887"/>
    </location>
</feature>
<dbReference type="GO" id="GO:0005794">
    <property type="term" value="C:Golgi apparatus"/>
    <property type="evidence" value="ECO:0007669"/>
    <property type="project" value="TreeGrafter"/>
</dbReference>
<dbReference type="InterPro" id="IPR047141">
    <property type="entry name" value="Stealth"/>
</dbReference>
<evidence type="ECO:0000256" key="8">
    <source>
        <dbReference type="ARBA" id="ARBA00023180"/>
    </source>
</evidence>
<evidence type="ECO:0000256" key="2">
    <source>
        <dbReference type="ARBA" id="ARBA00022679"/>
    </source>
</evidence>
<dbReference type="InterPro" id="IPR035993">
    <property type="entry name" value="Notch-like_dom_sf"/>
</dbReference>
<name>A0AAD9JE19_9ANNE</name>
<comment type="similarity">
    <text evidence="1">Belongs to the stealth family.</text>
</comment>
<evidence type="ECO:0000256" key="10">
    <source>
        <dbReference type="SAM" id="MobiDB-lite"/>
    </source>
</evidence>
<keyword evidence="15" id="KW-1185">Reference proteome</keyword>
<sequence length="1269" mass="144863">MGWNSICKVLQKQTHDFISHRHGTIILIVGTVLIIVSAFQFGEVALEWSTEKYAAVFNSFSDNVAGKSFRTRLCLPVPIDVVYTWVNGSDPKLLAELRRQKMFIEQQLNESSTIPSPGDKCSFSNCVPAHGIILEPALPPAVSISQLAVLYPPYKQAFRTFSSVNPANSANVTVIIFENDEHCEAALNTSVFVDGKNVSIRKAYYTSDWTLPNAVILHDVLMMTGFPHMMERDELFKNIPVKYQKSITKFDLHSDQGVAIITIPVTEDFSAMLKQSNISIENKEPTLTTANLVWDLKDYSLSEDVASSRYADNEELRYSLRSIEQYAPWVHHVYIVTNGQIPGWLNLDNPRLTIVTHEEIFMNKSHLPTFSSPAIEAHLHRIPGLSDKFIYLNDDVMFGKEVWPDDFYTHSHGQKIYLSWPVPNCQEGCPSSWIRDGYCDKACNNSECEWDGGDCKDGGTLQRLGFDGVQDLGAFSQDGTYCNSGCSNNWIADKYCDNSCNVYHCGFDAGDCGTERYIKLYGEHLMRNTTRYEVPQGTVAFYFNISTLLGENGTVTKAIYSENDIIRTVAVALKFKVITVVTYNNRSAEKVNFTLNGTDNESKSFQLNFTVAMDTRMLPKKIEEPSVHLTNASQNGVNDTKVQLLSQFESIPVELQLPRAVAVTLDDSAIIIDVNLSLYELPEHIQQKWNQTESSYAQGELTEKGFRHQRGMLWFSLLRELKAKGLKLVKKNITVSSVEGQNGGGGIQLNKTVKSSNQSEVKAEPNLPSLQDGDVRRVNQALGEMKGKVFSHKLSNGTQLTYGAGFKKDVKLANSFLLNIPLNLKDMNVSRQGSDAKEQKLILEDPVENIMNMHRQDEQIHHNNNQDQVHQDDDQGQPNGFKTRKLNSFEGGKNVIMSDNSGFLPWENQRDFIRLQKQQEAKIVADNYRVATRQSRRLLDTFGDSLRHVNKLYNMKYGYVTRKVPSHMPHMIDKNIMAELQERFPHEWDVTSSHKIRSSDDMQYMFSYVYYLMSEPQPLTVRDVFEEMDLDKSGVLSDREIRTLATRLFDPPLDLQTLTQLETKLANCSKYAADDPNLANLKEEKYYENIMPQVTLHLVEHCPAVIHLFEKAFKSRNKYRHEVVGEEEVAFKMIMTNVSRVVGQLDDIRRHPKKFICLNDNIDHSKEDAKTVKAVLVDFYESLYPNPSSFELPREYRNRFLHVDELRHWRRYRDWLKLWTQVALVFLILFTVASFFSDKVEALQKKYLGRRRTTISEVSGMLHRPLETV</sequence>
<organism evidence="14 15">
    <name type="scientific">Paralvinella palmiformis</name>
    <dbReference type="NCBI Taxonomy" id="53620"/>
    <lineage>
        <taxon>Eukaryota</taxon>
        <taxon>Metazoa</taxon>
        <taxon>Spiralia</taxon>
        <taxon>Lophotrochozoa</taxon>
        <taxon>Annelida</taxon>
        <taxon>Polychaeta</taxon>
        <taxon>Sedentaria</taxon>
        <taxon>Canalipalpata</taxon>
        <taxon>Terebellida</taxon>
        <taxon>Terebelliformia</taxon>
        <taxon>Alvinellidae</taxon>
        <taxon>Paralvinella</taxon>
    </lineage>
</organism>
<keyword evidence="3 11" id="KW-0812">Transmembrane</keyword>
<keyword evidence="4" id="KW-0677">Repeat</keyword>
<feature type="domain" description="EF-hand" evidence="12">
    <location>
        <begin position="1016"/>
        <end position="1051"/>
    </location>
</feature>
<dbReference type="Pfam" id="PF17102">
    <property type="entry name" value="Stealth_CR3"/>
    <property type="match status" value="1"/>
</dbReference>
<accession>A0AAD9JE19</accession>
<evidence type="ECO:0000256" key="9">
    <source>
        <dbReference type="ARBA" id="ARBA00046288"/>
    </source>
</evidence>
<dbReference type="PROSITE" id="PS50258">
    <property type="entry name" value="LNR"/>
    <property type="match status" value="1"/>
</dbReference>
<evidence type="ECO:0000256" key="11">
    <source>
        <dbReference type="SAM" id="Phobius"/>
    </source>
</evidence>
<dbReference type="PROSITE" id="PS50222">
    <property type="entry name" value="EF_HAND_2"/>
    <property type="match status" value="1"/>
</dbReference>
<dbReference type="Proteomes" id="UP001208570">
    <property type="component" value="Unassembled WGS sequence"/>
</dbReference>
<evidence type="ECO:0000256" key="7">
    <source>
        <dbReference type="ARBA" id="ARBA00023157"/>
    </source>
</evidence>
<dbReference type="InterPro" id="IPR031358">
    <property type="entry name" value="Stealth_CR1"/>
</dbReference>
<proteinExistence type="inferred from homology"/>
<gene>
    <name evidence="14" type="ORF">LSH36_396g00002</name>
</gene>
<dbReference type="InterPro" id="IPR002048">
    <property type="entry name" value="EF_hand_dom"/>
</dbReference>
<evidence type="ECO:0000256" key="4">
    <source>
        <dbReference type="ARBA" id="ARBA00022737"/>
    </source>
</evidence>
<dbReference type="SUPFAM" id="SSF90193">
    <property type="entry name" value="Notch domain"/>
    <property type="match status" value="1"/>
</dbReference>
<dbReference type="Gene3D" id="4.10.470.20">
    <property type="match status" value="2"/>
</dbReference>
<feature type="domain" description="LNR" evidence="13">
    <location>
        <begin position="425"/>
        <end position="455"/>
    </location>
</feature>
<dbReference type="InterPro" id="IPR021520">
    <property type="entry name" value="Stealth_CR2"/>
</dbReference>
<evidence type="ECO:0000313" key="14">
    <source>
        <dbReference type="EMBL" id="KAK2150650.1"/>
    </source>
</evidence>
<evidence type="ECO:0000256" key="6">
    <source>
        <dbReference type="ARBA" id="ARBA00023136"/>
    </source>
</evidence>
<evidence type="ECO:0000256" key="1">
    <source>
        <dbReference type="ARBA" id="ARBA00007583"/>
    </source>
</evidence>
<keyword evidence="7" id="KW-1015">Disulfide bond</keyword>
<dbReference type="InterPro" id="IPR041536">
    <property type="entry name" value="GNPTAB_reg"/>
</dbReference>
<dbReference type="InterPro" id="IPR018247">
    <property type="entry name" value="EF_Hand_1_Ca_BS"/>
</dbReference>
<feature type="transmembrane region" description="Helical" evidence="11">
    <location>
        <begin position="21"/>
        <end position="42"/>
    </location>
</feature>
<dbReference type="Pfam" id="PF18440">
    <property type="entry name" value="GlcNAc-1_reg"/>
    <property type="match status" value="1"/>
</dbReference>
<dbReference type="AlphaFoldDB" id="A0AAD9JE19"/>
<dbReference type="InterPro" id="IPR000800">
    <property type="entry name" value="Notch_dom"/>
</dbReference>
<dbReference type="GO" id="GO:0046835">
    <property type="term" value="P:carbohydrate phosphorylation"/>
    <property type="evidence" value="ECO:0007669"/>
    <property type="project" value="TreeGrafter"/>
</dbReference>
<reference evidence="14" key="1">
    <citation type="journal article" date="2023" name="Mol. Biol. Evol.">
        <title>Third-Generation Sequencing Reveals the Adaptive Role of the Epigenome in Three Deep-Sea Polychaetes.</title>
        <authorList>
            <person name="Perez M."/>
            <person name="Aroh O."/>
            <person name="Sun Y."/>
            <person name="Lan Y."/>
            <person name="Juniper S.K."/>
            <person name="Young C.R."/>
            <person name="Angers B."/>
            <person name="Qian P.Y."/>
        </authorList>
    </citation>
    <scope>NUCLEOTIDE SEQUENCE</scope>
    <source>
        <strain evidence="14">P08H-3</strain>
    </source>
</reference>
<comment type="subcellular location">
    <subcellularLocation>
        <location evidence="9">Endomembrane system</location>
        <topology evidence="9">Single-pass type I membrane protein</topology>
    </subcellularLocation>
</comment>
<dbReference type="InterPro" id="IPR031356">
    <property type="entry name" value="Stealth_CR4"/>
</dbReference>
<dbReference type="EMBL" id="JAODUP010000396">
    <property type="protein sequence ID" value="KAK2150650.1"/>
    <property type="molecule type" value="Genomic_DNA"/>
</dbReference>
<keyword evidence="8" id="KW-0325">Glycoprotein</keyword>
<dbReference type="GO" id="GO:0016256">
    <property type="term" value="P:N-glycan processing to lysosome"/>
    <property type="evidence" value="ECO:0007669"/>
    <property type="project" value="TreeGrafter"/>
</dbReference>
<evidence type="ECO:0000256" key="3">
    <source>
        <dbReference type="ARBA" id="ARBA00022692"/>
    </source>
</evidence>
<dbReference type="Pfam" id="PF17101">
    <property type="entry name" value="Stealth_CR1"/>
    <property type="match status" value="1"/>
</dbReference>
<evidence type="ECO:0008006" key="16">
    <source>
        <dbReference type="Google" id="ProtNLM"/>
    </source>
</evidence>
<protein>
    <recommendedName>
        <fullName evidence="16">N-acetylglucosamine-1-phosphotransferase subunits alpha/beta</fullName>
    </recommendedName>
</protein>
<dbReference type="GO" id="GO:0003976">
    <property type="term" value="F:UDP-N-acetylglucosamine-lysosomal-enzyme N-acetylglucosaminephosphotransferase activity"/>
    <property type="evidence" value="ECO:0007669"/>
    <property type="project" value="TreeGrafter"/>
</dbReference>